<accession>A0ACC0WN75</accession>
<reference evidence="1 2" key="1">
    <citation type="journal article" date="2022" name="bioRxiv">
        <title>The genome of the oomycete Peronosclerospora sorghi, a cosmopolitan pathogen of maize and sorghum, is inflated with dispersed pseudogenes.</title>
        <authorList>
            <person name="Fletcher K."/>
            <person name="Martin F."/>
            <person name="Isakeit T."/>
            <person name="Cavanaugh K."/>
            <person name="Magill C."/>
            <person name="Michelmore R."/>
        </authorList>
    </citation>
    <scope>NUCLEOTIDE SEQUENCE [LARGE SCALE GENOMIC DNA]</scope>
    <source>
        <strain evidence="1">P6</strain>
    </source>
</reference>
<sequence length="91" mass="10425">MKQHLKNEGFAVQMILDAARERGGNADILAKLQFELWKKQYKSGEDIFVLLQIDEEGDKIVKIPLLITWVSYLAYLGKGPDIFFINLAMKP</sequence>
<protein>
    <submittedName>
        <fullName evidence="1">Uncharacterized protein</fullName>
    </submittedName>
</protein>
<name>A0ACC0WN75_9STRA</name>
<evidence type="ECO:0000313" key="2">
    <source>
        <dbReference type="Proteomes" id="UP001163321"/>
    </source>
</evidence>
<evidence type="ECO:0000313" key="1">
    <source>
        <dbReference type="EMBL" id="KAI9920335.1"/>
    </source>
</evidence>
<keyword evidence="2" id="KW-1185">Reference proteome</keyword>
<gene>
    <name evidence="1" type="ORF">PsorP6_015580</name>
</gene>
<dbReference type="Proteomes" id="UP001163321">
    <property type="component" value="Chromosome 10"/>
</dbReference>
<dbReference type="EMBL" id="CM047589">
    <property type="protein sequence ID" value="KAI9920335.1"/>
    <property type="molecule type" value="Genomic_DNA"/>
</dbReference>
<comment type="caution">
    <text evidence="1">The sequence shown here is derived from an EMBL/GenBank/DDBJ whole genome shotgun (WGS) entry which is preliminary data.</text>
</comment>
<organism evidence="1 2">
    <name type="scientific">Peronosclerospora sorghi</name>
    <dbReference type="NCBI Taxonomy" id="230839"/>
    <lineage>
        <taxon>Eukaryota</taxon>
        <taxon>Sar</taxon>
        <taxon>Stramenopiles</taxon>
        <taxon>Oomycota</taxon>
        <taxon>Peronosporomycetes</taxon>
        <taxon>Peronosporales</taxon>
        <taxon>Peronosporaceae</taxon>
        <taxon>Peronosclerospora</taxon>
    </lineage>
</organism>
<proteinExistence type="predicted"/>